<feature type="chain" id="PRO_5002167841" description="Vitellogenin domain-containing protein" evidence="1">
    <location>
        <begin position="22"/>
        <end position="111"/>
    </location>
</feature>
<dbReference type="AlphaFoldDB" id="A0A0C2JN12"/>
<comment type="caution">
    <text evidence="2">The sequence shown here is derived from an EMBL/GenBank/DDBJ whole genome shotgun (WGS) entry which is preliminary data.</text>
</comment>
<evidence type="ECO:0008006" key="4">
    <source>
        <dbReference type="Google" id="ProtNLM"/>
    </source>
</evidence>
<protein>
    <recommendedName>
        <fullName evidence="4">Vitellogenin domain-containing protein</fullName>
    </recommendedName>
</protein>
<reference evidence="2 3" key="1">
    <citation type="journal article" date="2014" name="Genome Biol. Evol.">
        <title>The genome of the myxosporean Thelohanellus kitauei shows adaptations to nutrient acquisition within its fish host.</title>
        <authorList>
            <person name="Yang Y."/>
            <person name="Xiong J."/>
            <person name="Zhou Z."/>
            <person name="Huo F."/>
            <person name="Miao W."/>
            <person name="Ran C."/>
            <person name="Liu Y."/>
            <person name="Zhang J."/>
            <person name="Feng J."/>
            <person name="Wang M."/>
            <person name="Wang M."/>
            <person name="Wang L."/>
            <person name="Yao B."/>
        </authorList>
    </citation>
    <scope>NUCLEOTIDE SEQUENCE [LARGE SCALE GENOMIC DNA]</scope>
    <source>
        <strain evidence="2">Wuqing</strain>
    </source>
</reference>
<evidence type="ECO:0000256" key="1">
    <source>
        <dbReference type="SAM" id="SignalP"/>
    </source>
</evidence>
<feature type="signal peptide" evidence="1">
    <location>
        <begin position="1"/>
        <end position="21"/>
    </location>
</feature>
<dbReference type="Proteomes" id="UP000031668">
    <property type="component" value="Unassembled WGS sequence"/>
</dbReference>
<gene>
    <name evidence="2" type="ORF">RF11_09971</name>
</gene>
<proteinExistence type="predicted"/>
<evidence type="ECO:0000313" key="3">
    <source>
        <dbReference type="Proteomes" id="UP000031668"/>
    </source>
</evidence>
<dbReference type="EMBL" id="JWZT01001975">
    <property type="protein sequence ID" value="KII70748.1"/>
    <property type="molecule type" value="Genomic_DNA"/>
</dbReference>
<keyword evidence="1" id="KW-0732">Signal</keyword>
<sequence>MHSIEIFLCLIAIARIPHSESSDVMPHYVKSVDVTFPLLHEYKITVSGKWAFHHYFDYAHTYTIEKKERSYSVKEESSYTYNRQGNSIDFEAQDVSVKVDKINEPLFKLKI</sequence>
<accession>A0A0C2JN12</accession>
<organism evidence="2 3">
    <name type="scientific">Thelohanellus kitauei</name>
    <name type="common">Myxosporean</name>
    <dbReference type="NCBI Taxonomy" id="669202"/>
    <lineage>
        <taxon>Eukaryota</taxon>
        <taxon>Metazoa</taxon>
        <taxon>Cnidaria</taxon>
        <taxon>Myxozoa</taxon>
        <taxon>Myxosporea</taxon>
        <taxon>Bivalvulida</taxon>
        <taxon>Platysporina</taxon>
        <taxon>Myxobolidae</taxon>
        <taxon>Thelohanellus</taxon>
    </lineage>
</organism>
<name>A0A0C2JN12_THEKT</name>
<keyword evidence="3" id="KW-1185">Reference proteome</keyword>
<evidence type="ECO:0000313" key="2">
    <source>
        <dbReference type="EMBL" id="KII70748.1"/>
    </source>
</evidence>